<dbReference type="AlphaFoldDB" id="A0A251XW59"/>
<comment type="caution">
    <text evidence="3">The sequence shown here is derived from an EMBL/GenBank/DDBJ whole genome shotgun (WGS) entry which is preliminary data.</text>
</comment>
<evidence type="ECO:0000256" key="2">
    <source>
        <dbReference type="SAM" id="Phobius"/>
    </source>
</evidence>
<keyword evidence="2" id="KW-1133">Transmembrane helix</keyword>
<sequence length="275" mass="28566">MPGVGRDRSAVQRILGAVRLVAALVVLVALVADFDYVQGFTTFAAENWFSYFTTQSGMAGAVVLAASGIHALRGGVEPPLMAAVRAVVLSYVVVSGVVFGLIVLESSAQAYYVEVPWSSRLLHFVIPAYALLDWTLAPGRPRVTWRAVGWAMPFPLAWCAFTEIRGPRVGWYPYFFLDPAQVGVPFEITAWLALVAGVLAGVTTTVVALSRVRAARDGGSGLPGAADTMTGARGSGAPVPPTTAPSDAGDAAGTGARDADGAPVDPLPAAAPAER</sequence>
<feature type="transmembrane region" description="Helical" evidence="2">
    <location>
        <begin position="84"/>
        <end position="104"/>
    </location>
</feature>
<dbReference type="NCBIfam" id="NF038065">
    <property type="entry name" value="Pr6Pr"/>
    <property type="match status" value="1"/>
</dbReference>
<feature type="transmembrane region" description="Helical" evidence="2">
    <location>
        <begin position="12"/>
        <end position="32"/>
    </location>
</feature>
<dbReference type="InterPro" id="IPR049713">
    <property type="entry name" value="Pr6Pr-like"/>
</dbReference>
<name>A0A251XW59_9MICO</name>
<dbReference type="Proteomes" id="UP000195106">
    <property type="component" value="Unassembled WGS sequence"/>
</dbReference>
<keyword evidence="2" id="KW-0472">Membrane</keyword>
<evidence type="ECO:0008006" key="5">
    <source>
        <dbReference type="Google" id="ProtNLM"/>
    </source>
</evidence>
<feature type="transmembrane region" description="Helical" evidence="2">
    <location>
        <begin position="188"/>
        <end position="209"/>
    </location>
</feature>
<accession>A0A251XW59</accession>
<evidence type="ECO:0000313" key="4">
    <source>
        <dbReference type="Proteomes" id="UP000195106"/>
    </source>
</evidence>
<organism evidence="3 4">
    <name type="scientific">Clavibacter michiganensis</name>
    <dbReference type="NCBI Taxonomy" id="28447"/>
    <lineage>
        <taxon>Bacteria</taxon>
        <taxon>Bacillati</taxon>
        <taxon>Actinomycetota</taxon>
        <taxon>Actinomycetes</taxon>
        <taxon>Micrococcales</taxon>
        <taxon>Microbacteriaceae</taxon>
        <taxon>Clavibacter</taxon>
    </lineage>
</organism>
<feature type="transmembrane region" description="Helical" evidence="2">
    <location>
        <begin position="52"/>
        <end position="72"/>
    </location>
</feature>
<protein>
    <recommendedName>
        <fullName evidence="5">Integral membrane protein</fullName>
    </recommendedName>
</protein>
<dbReference type="EMBL" id="MDHJ01000001">
    <property type="protein sequence ID" value="OUE09408.1"/>
    <property type="molecule type" value="Genomic_DNA"/>
</dbReference>
<evidence type="ECO:0000313" key="3">
    <source>
        <dbReference type="EMBL" id="OUE09408.1"/>
    </source>
</evidence>
<gene>
    <name evidence="3" type="ORF">CMsap09_10730</name>
</gene>
<feature type="region of interest" description="Disordered" evidence="1">
    <location>
        <begin position="218"/>
        <end position="275"/>
    </location>
</feature>
<reference evidence="3 4" key="1">
    <citation type="submission" date="2016-08" db="EMBL/GenBank/DDBJ databases">
        <title>Genome sequence of Clavibacter michiganensis spp. strain CASJ009.</title>
        <authorList>
            <person name="Thapa S.P."/>
            <person name="Coaker G."/>
        </authorList>
    </citation>
    <scope>NUCLEOTIDE SEQUENCE [LARGE SCALE GENOMIC DNA]</scope>
    <source>
        <strain evidence="3">CASJ009</strain>
    </source>
</reference>
<evidence type="ECO:0000256" key="1">
    <source>
        <dbReference type="SAM" id="MobiDB-lite"/>
    </source>
</evidence>
<proteinExistence type="predicted"/>
<keyword evidence="2" id="KW-0812">Transmembrane</keyword>
<feature type="compositionally biased region" description="Low complexity" evidence="1">
    <location>
        <begin position="244"/>
        <end position="275"/>
    </location>
</feature>